<evidence type="ECO:0000313" key="14">
    <source>
        <dbReference type="Proteomes" id="UP001596022"/>
    </source>
</evidence>
<dbReference type="EC" id="6.3.2.17" evidence="2"/>
<dbReference type="PANTHER" id="PTHR11136">
    <property type="entry name" value="FOLYLPOLYGLUTAMATE SYNTHASE-RELATED"/>
    <property type="match status" value="1"/>
</dbReference>
<dbReference type="Pfam" id="PF02875">
    <property type="entry name" value="Mur_ligase_C"/>
    <property type="match status" value="1"/>
</dbReference>
<dbReference type="EMBL" id="JBHSFW010000001">
    <property type="protein sequence ID" value="MFC4618153.1"/>
    <property type="molecule type" value="Genomic_DNA"/>
</dbReference>
<keyword evidence="3 10" id="KW-0436">Ligase</keyword>
<sequence length="436" mass="49128">MFKTIEETMEWLGKWDVFSMKLGLERMHWLLEHLGHPERQLRAIHVGGTNGKGSTVRFLASVLEQAGYTVGTFTSPSLISFNDRISLNSEAIKEDDMIKVVNLISPSVEALEKTEHGAPTEFEVMTLMAIVYFAKVAPCDFAIFEVGLGGRYDSTNVLFPLVSVITNVTLDHMKQLGNTPEKIAWEKAGIIKTGTPIITGAEGGALDVIVQTAKEKQARIYRYGREFAATNGEQTESGEIFDFVCPFKTYKRLNIRMFGEHQIKNASCALMVLQYLNLFYAVHIDENALRQGMERAFWPGRMEILSKHPLVILDGAHNEAGMAALVQAVRRHYSNYKVTVLFASLEDKDNQSLIEQVTEIADHFVLTTFDHYRAADPTQSVQWIPKAVKTAINPSWRRAFEDILESLGKQRDQLLLVTGSIYFIAKVRQVYKQSLT</sequence>
<keyword evidence="7" id="KW-0460">Magnesium</keyword>
<evidence type="ECO:0000256" key="5">
    <source>
        <dbReference type="ARBA" id="ARBA00022741"/>
    </source>
</evidence>
<feature type="domain" description="Mur ligase central" evidence="12">
    <location>
        <begin position="46"/>
        <end position="272"/>
    </location>
</feature>
<dbReference type="InterPro" id="IPR004101">
    <property type="entry name" value="Mur_ligase_C"/>
</dbReference>
<keyword evidence="6 10" id="KW-0067">ATP-binding</keyword>
<evidence type="ECO:0000259" key="11">
    <source>
        <dbReference type="Pfam" id="PF02875"/>
    </source>
</evidence>
<evidence type="ECO:0000313" key="13">
    <source>
        <dbReference type="EMBL" id="MFC4618153.1"/>
    </source>
</evidence>
<evidence type="ECO:0000259" key="12">
    <source>
        <dbReference type="Pfam" id="PF08245"/>
    </source>
</evidence>
<dbReference type="NCBIfam" id="TIGR01499">
    <property type="entry name" value="folC"/>
    <property type="match status" value="1"/>
</dbReference>
<evidence type="ECO:0000256" key="6">
    <source>
        <dbReference type="ARBA" id="ARBA00022840"/>
    </source>
</evidence>
<keyword evidence="14" id="KW-1185">Reference proteome</keyword>
<comment type="catalytic activity">
    <reaction evidence="9">
        <text>(6S)-5,6,7,8-tetrahydrofolyl-(gamma-L-Glu)(n) + L-glutamate + ATP = (6S)-5,6,7,8-tetrahydrofolyl-(gamma-L-Glu)(n+1) + ADP + phosphate + H(+)</text>
        <dbReference type="Rhea" id="RHEA:10580"/>
        <dbReference type="Rhea" id="RHEA-COMP:14738"/>
        <dbReference type="Rhea" id="RHEA-COMP:14740"/>
        <dbReference type="ChEBI" id="CHEBI:15378"/>
        <dbReference type="ChEBI" id="CHEBI:29985"/>
        <dbReference type="ChEBI" id="CHEBI:30616"/>
        <dbReference type="ChEBI" id="CHEBI:43474"/>
        <dbReference type="ChEBI" id="CHEBI:141005"/>
        <dbReference type="ChEBI" id="CHEBI:456216"/>
        <dbReference type="EC" id="6.3.2.17"/>
    </reaction>
</comment>
<dbReference type="InterPro" id="IPR001645">
    <property type="entry name" value="Folylpolyglutamate_synth"/>
</dbReference>
<proteinExistence type="inferred from homology"/>
<evidence type="ECO:0000256" key="9">
    <source>
        <dbReference type="ARBA" id="ARBA00047493"/>
    </source>
</evidence>
<dbReference type="GO" id="GO:0016874">
    <property type="term" value="F:ligase activity"/>
    <property type="evidence" value="ECO:0007669"/>
    <property type="project" value="UniProtKB-KW"/>
</dbReference>
<evidence type="ECO:0000256" key="2">
    <source>
        <dbReference type="ARBA" id="ARBA00013025"/>
    </source>
</evidence>
<dbReference type="RefSeq" id="WP_376845155.1">
    <property type="nucleotide sequence ID" value="NZ_JBHSFW010000001.1"/>
</dbReference>
<evidence type="ECO:0000256" key="3">
    <source>
        <dbReference type="ARBA" id="ARBA00022598"/>
    </source>
</evidence>
<keyword evidence="4" id="KW-0479">Metal-binding</keyword>
<comment type="similarity">
    <text evidence="1 10">Belongs to the folylpolyglutamate synthase family.</text>
</comment>
<comment type="caution">
    <text evidence="13">The sequence shown here is derived from an EMBL/GenBank/DDBJ whole genome shotgun (WGS) entry which is preliminary data.</text>
</comment>
<dbReference type="Pfam" id="PF08245">
    <property type="entry name" value="Mur_ligase_M"/>
    <property type="match status" value="1"/>
</dbReference>
<dbReference type="SUPFAM" id="SSF53623">
    <property type="entry name" value="MurD-like peptide ligases, catalytic domain"/>
    <property type="match status" value="1"/>
</dbReference>
<name>A0ABV9GMJ7_9BACL</name>
<protein>
    <recommendedName>
        <fullName evidence="2">tetrahydrofolate synthase</fullName>
        <ecNumber evidence="2">6.3.2.17</ecNumber>
    </recommendedName>
    <alternativeName>
        <fullName evidence="8">Tetrahydrofolylpolyglutamate synthase</fullName>
    </alternativeName>
</protein>
<dbReference type="SUPFAM" id="SSF53244">
    <property type="entry name" value="MurD-like peptide ligases, peptide-binding domain"/>
    <property type="match status" value="1"/>
</dbReference>
<keyword evidence="5 10" id="KW-0547">Nucleotide-binding</keyword>
<reference evidence="14" key="1">
    <citation type="journal article" date="2019" name="Int. J. Syst. Evol. Microbiol.">
        <title>The Global Catalogue of Microorganisms (GCM) 10K type strain sequencing project: providing services to taxonomists for standard genome sequencing and annotation.</title>
        <authorList>
            <consortium name="The Broad Institute Genomics Platform"/>
            <consortium name="The Broad Institute Genome Sequencing Center for Infectious Disease"/>
            <person name="Wu L."/>
            <person name="Ma J."/>
        </authorList>
    </citation>
    <scope>NUCLEOTIDE SEQUENCE [LARGE SCALE GENOMIC DNA]</scope>
    <source>
        <strain evidence="14">CGMCC 1.16306</strain>
    </source>
</reference>
<dbReference type="Proteomes" id="UP001596022">
    <property type="component" value="Unassembled WGS sequence"/>
</dbReference>
<gene>
    <name evidence="13" type="ORF">ACFO4N_05350</name>
</gene>
<dbReference type="PIRSF" id="PIRSF001563">
    <property type="entry name" value="Folylpolyglu_synth"/>
    <property type="match status" value="1"/>
</dbReference>
<evidence type="ECO:0000256" key="8">
    <source>
        <dbReference type="ARBA" id="ARBA00030592"/>
    </source>
</evidence>
<dbReference type="InterPro" id="IPR036615">
    <property type="entry name" value="Mur_ligase_C_dom_sf"/>
</dbReference>
<dbReference type="InterPro" id="IPR036565">
    <property type="entry name" value="Mur-like_cat_sf"/>
</dbReference>
<dbReference type="InterPro" id="IPR013221">
    <property type="entry name" value="Mur_ligase_cen"/>
</dbReference>
<dbReference type="Gene3D" id="3.90.190.20">
    <property type="entry name" value="Mur ligase, C-terminal domain"/>
    <property type="match status" value="1"/>
</dbReference>
<feature type="domain" description="Mur ligase C-terminal" evidence="11">
    <location>
        <begin position="300"/>
        <end position="420"/>
    </location>
</feature>
<dbReference type="InterPro" id="IPR018109">
    <property type="entry name" value="Folylpolyglutamate_synth_CS"/>
</dbReference>
<evidence type="ECO:0000256" key="7">
    <source>
        <dbReference type="ARBA" id="ARBA00022842"/>
    </source>
</evidence>
<dbReference type="Gene3D" id="3.40.1190.10">
    <property type="entry name" value="Mur-like, catalytic domain"/>
    <property type="match status" value="1"/>
</dbReference>
<accession>A0ABV9GMJ7</accession>
<organism evidence="13 14">
    <name type="scientific">Camelliibacillus cellulosilyticus</name>
    <dbReference type="NCBI Taxonomy" id="2174486"/>
    <lineage>
        <taxon>Bacteria</taxon>
        <taxon>Bacillati</taxon>
        <taxon>Bacillota</taxon>
        <taxon>Bacilli</taxon>
        <taxon>Bacillales</taxon>
        <taxon>Sporolactobacillaceae</taxon>
        <taxon>Camelliibacillus</taxon>
    </lineage>
</organism>
<dbReference type="PANTHER" id="PTHR11136:SF0">
    <property type="entry name" value="DIHYDROFOLATE SYNTHETASE-RELATED"/>
    <property type="match status" value="1"/>
</dbReference>
<evidence type="ECO:0000256" key="10">
    <source>
        <dbReference type="PIRNR" id="PIRNR001563"/>
    </source>
</evidence>
<evidence type="ECO:0000256" key="4">
    <source>
        <dbReference type="ARBA" id="ARBA00022723"/>
    </source>
</evidence>
<dbReference type="PROSITE" id="PS01012">
    <property type="entry name" value="FOLYLPOLYGLU_SYNT_2"/>
    <property type="match status" value="1"/>
</dbReference>
<evidence type="ECO:0000256" key="1">
    <source>
        <dbReference type="ARBA" id="ARBA00008276"/>
    </source>
</evidence>
<dbReference type="PROSITE" id="PS01011">
    <property type="entry name" value="FOLYLPOLYGLU_SYNT_1"/>
    <property type="match status" value="1"/>
</dbReference>